<reference evidence="1 2" key="1">
    <citation type="submission" date="2023-05" db="EMBL/GenBank/DDBJ databases">
        <title>Actinoplanes sp. NEAU-A12 genome sequencing.</title>
        <authorList>
            <person name="Wang Z.-S."/>
        </authorList>
    </citation>
    <scope>NUCLEOTIDE SEQUENCE [LARGE SCALE GENOMIC DNA]</scope>
    <source>
        <strain evidence="1 2">NEAU-A12</strain>
    </source>
</reference>
<accession>A0ABT6WIQ8</accession>
<keyword evidence="2" id="KW-1185">Reference proteome</keyword>
<evidence type="ECO:0000313" key="1">
    <source>
        <dbReference type="EMBL" id="MDI6099621.1"/>
    </source>
</evidence>
<evidence type="ECO:0000313" key="2">
    <source>
        <dbReference type="Proteomes" id="UP001241758"/>
    </source>
</evidence>
<proteinExistence type="predicted"/>
<dbReference type="EMBL" id="JASCTH010000008">
    <property type="protein sequence ID" value="MDI6099621.1"/>
    <property type="molecule type" value="Genomic_DNA"/>
</dbReference>
<organism evidence="1 2">
    <name type="scientific">Actinoplanes sandaracinus</name>
    <dbReference type="NCBI Taxonomy" id="3045177"/>
    <lineage>
        <taxon>Bacteria</taxon>
        <taxon>Bacillati</taxon>
        <taxon>Actinomycetota</taxon>
        <taxon>Actinomycetes</taxon>
        <taxon>Micromonosporales</taxon>
        <taxon>Micromonosporaceae</taxon>
        <taxon>Actinoplanes</taxon>
    </lineage>
</organism>
<protein>
    <submittedName>
        <fullName evidence="1">Uncharacterized protein</fullName>
    </submittedName>
</protein>
<sequence length="86" mass="9683">MSYDDLWQHAVRIEELAMEMALDEKGFVLVDGQYVSMRDGNPVPAEIIAFVRSDFEGLAEMFAPFLNLPDPAALTPCMSNFEKPRS</sequence>
<gene>
    <name evidence="1" type="ORF">QLQ12_13545</name>
</gene>
<comment type="caution">
    <text evidence="1">The sequence shown here is derived from an EMBL/GenBank/DDBJ whole genome shotgun (WGS) entry which is preliminary data.</text>
</comment>
<name>A0ABT6WIQ8_9ACTN</name>
<dbReference type="RefSeq" id="WP_282759918.1">
    <property type="nucleotide sequence ID" value="NZ_JASCTH010000008.1"/>
</dbReference>
<dbReference type="Proteomes" id="UP001241758">
    <property type="component" value="Unassembled WGS sequence"/>
</dbReference>